<reference evidence="1" key="1">
    <citation type="submission" date="2023-01" db="EMBL/GenBank/DDBJ databases">
        <authorList>
            <person name="Van Ghelder C."/>
            <person name="Rancurel C."/>
        </authorList>
    </citation>
    <scope>NUCLEOTIDE SEQUENCE</scope>
    <source>
        <strain evidence="1">CNCM I-4278</strain>
    </source>
</reference>
<protein>
    <submittedName>
        <fullName evidence="1">Uncharacterized protein</fullName>
    </submittedName>
</protein>
<keyword evidence="2" id="KW-1185">Reference proteome</keyword>
<dbReference type="EMBL" id="CAOQHR010000010">
    <property type="protein sequence ID" value="CAI6340263.1"/>
    <property type="molecule type" value="Genomic_DNA"/>
</dbReference>
<gene>
    <name evidence="1" type="ORF">PDIGIT_LOCUS13438</name>
</gene>
<organism evidence="1 2">
    <name type="scientific">Periconia digitata</name>
    <dbReference type="NCBI Taxonomy" id="1303443"/>
    <lineage>
        <taxon>Eukaryota</taxon>
        <taxon>Fungi</taxon>
        <taxon>Dikarya</taxon>
        <taxon>Ascomycota</taxon>
        <taxon>Pezizomycotina</taxon>
        <taxon>Dothideomycetes</taxon>
        <taxon>Pleosporomycetidae</taxon>
        <taxon>Pleosporales</taxon>
        <taxon>Massarineae</taxon>
        <taxon>Periconiaceae</taxon>
        <taxon>Periconia</taxon>
    </lineage>
</organism>
<sequence>MVNIAGRSRDFSTIGVCVRFQRGVVCLSWVSLLCPTGAGRRRKWRVGDWPKQARAPAAWSYSVHLLCSEQGVPAGCARQVHVSSASPRAPEDPLSSPWGQGGATLVLPTHPASNIRLLSLACCCAVVRCSLFLRSLRRLALARSFVQSMSPLASMCLPCTVHDSSTRTCVYLMYTVVHMHLRKINGADCTSRHLPWLHCSGCDATTRAPAPLLVRLTFDVHHHLCLWCHFDRRLFHAHNATPSLGPYYGVLSATAAMERCKLSRTRSKA</sequence>
<comment type="caution">
    <text evidence="1">The sequence shown here is derived from an EMBL/GenBank/DDBJ whole genome shotgun (WGS) entry which is preliminary data.</text>
</comment>
<dbReference type="Proteomes" id="UP001152607">
    <property type="component" value="Unassembled WGS sequence"/>
</dbReference>
<name>A0A9W4XQU4_9PLEO</name>
<accession>A0A9W4XQU4</accession>
<dbReference type="AlphaFoldDB" id="A0A9W4XQU4"/>
<evidence type="ECO:0000313" key="2">
    <source>
        <dbReference type="Proteomes" id="UP001152607"/>
    </source>
</evidence>
<evidence type="ECO:0000313" key="1">
    <source>
        <dbReference type="EMBL" id="CAI6340263.1"/>
    </source>
</evidence>
<proteinExistence type="predicted"/>